<evidence type="ECO:0000313" key="2">
    <source>
        <dbReference type="EMBL" id="NLW35702.1"/>
    </source>
</evidence>
<protein>
    <submittedName>
        <fullName evidence="2">Nucleoside deaminase</fullName>
    </submittedName>
</protein>
<proteinExistence type="predicted"/>
<name>A0A971S1X0_9BACT</name>
<evidence type="ECO:0000259" key="1">
    <source>
        <dbReference type="PROSITE" id="PS51747"/>
    </source>
</evidence>
<evidence type="ECO:0000313" key="3">
    <source>
        <dbReference type="Proteomes" id="UP000777265"/>
    </source>
</evidence>
<reference evidence="2" key="1">
    <citation type="journal article" date="2020" name="Biotechnol. Biofuels">
        <title>New insights from the biogas microbiome by comprehensive genome-resolved metagenomics of nearly 1600 species originating from multiple anaerobic digesters.</title>
        <authorList>
            <person name="Campanaro S."/>
            <person name="Treu L."/>
            <person name="Rodriguez-R L.M."/>
            <person name="Kovalovszki A."/>
            <person name="Ziels R.M."/>
            <person name="Maus I."/>
            <person name="Zhu X."/>
            <person name="Kougias P.G."/>
            <person name="Basile A."/>
            <person name="Luo G."/>
            <person name="Schluter A."/>
            <person name="Konstantinidis K.T."/>
            <person name="Angelidaki I."/>
        </authorList>
    </citation>
    <scope>NUCLEOTIDE SEQUENCE</scope>
    <source>
        <strain evidence="2">AS06rmzACSIP_7</strain>
    </source>
</reference>
<dbReference type="Pfam" id="PF00383">
    <property type="entry name" value="dCMP_cyt_deam_1"/>
    <property type="match status" value="1"/>
</dbReference>
<comment type="caution">
    <text evidence="2">The sequence shown here is derived from an EMBL/GenBank/DDBJ whole genome shotgun (WGS) entry which is preliminary data.</text>
</comment>
<accession>A0A971S1X0</accession>
<dbReference type="Proteomes" id="UP000777265">
    <property type="component" value="Unassembled WGS sequence"/>
</dbReference>
<dbReference type="GO" id="GO:0006152">
    <property type="term" value="P:purine nucleoside catabolic process"/>
    <property type="evidence" value="ECO:0007669"/>
    <property type="project" value="TreeGrafter"/>
</dbReference>
<feature type="domain" description="CMP/dCMP-type deaminase" evidence="1">
    <location>
        <begin position="28"/>
        <end position="166"/>
    </location>
</feature>
<dbReference type="PROSITE" id="PS51747">
    <property type="entry name" value="CYT_DCMP_DEAMINASES_2"/>
    <property type="match status" value="1"/>
</dbReference>
<dbReference type="AlphaFoldDB" id="A0A971S1X0"/>
<organism evidence="2 3">
    <name type="scientific">Syntrophorhabdus aromaticivorans</name>
    <dbReference type="NCBI Taxonomy" id="328301"/>
    <lineage>
        <taxon>Bacteria</taxon>
        <taxon>Pseudomonadati</taxon>
        <taxon>Thermodesulfobacteriota</taxon>
        <taxon>Syntrophorhabdia</taxon>
        <taxon>Syntrophorhabdales</taxon>
        <taxon>Syntrophorhabdaceae</taxon>
        <taxon>Syntrophorhabdus</taxon>
    </lineage>
</organism>
<sequence length="196" mass="21145">MSFQPSVLEIRLPDWIDTFLLGYPACISSYEDRMSFVIRAAQLNVSKGTGGPFAAAIFETESGKLVSLGVNLVTSGGLSILHAEMLAFALAQQKIGTYDLGRYDLPGHDLVASTEPCAMCLGAIPWSGVRRVIVGARDSDARAIGFDEGPKIKEWRSELEKRGIAVICDVGREAAVQVLLSYSLQGGKIYNSRESS</sequence>
<gene>
    <name evidence="2" type="ORF">GXY80_09520</name>
</gene>
<dbReference type="InterPro" id="IPR016193">
    <property type="entry name" value="Cytidine_deaminase-like"/>
</dbReference>
<dbReference type="SUPFAM" id="SSF53927">
    <property type="entry name" value="Cytidine deaminase-like"/>
    <property type="match status" value="1"/>
</dbReference>
<dbReference type="PANTHER" id="PTHR11079:SF161">
    <property type="entry name" value="CMP_DCMP-TYPE DEAMINASE DOMAIN-CONTAINING PROTEIN"/>
    <property type="match status" value="1"/>
</dbReference>
<dbReference type="PANTHER" id="PTHR11079">
    <property type="entry name" value="CYTOSINE DEAMINASE FAMILY MEMBER"/>
    <property type="match status" value="1"/>
</dbReference>
<dbReference type="GO" id="GO:0047974">
    <property type="term" value="F:guanosine deaminase activity"/>
    <property type="evidence" value="ECO:0007669"/>
    <property type="project" value="TreeGrafter"/>
</dbReference>
<dbReference type="Gene3D" id="3.40.140.10">
    <property type="entry name" value="Cytidine Deaminase, domain 2"/>
    <property type="match status" value="1"/>
</dbReference>
<dbReference type="CDD" id="cd01285">
    <property type="entry name" value="nucleoside_deaminase"/>
    <property type="match status" value="1"/>
</dbReference>
<dbReference type="EMBL" id="JAAYEE010000161">
    <property type="protein sequence ID" value="NLW35702.1"/>
    <property type="molecule type" value="Genomic_DNA"/>
</dbReference>
<reference evidence="2" key="2">
    <citation type="submission" date="2020-01" db="EMBL/GenBank/DDBJ databases">
        <authorList>
            <person name="Campanaro S."/>
        </authorList>
    </citation>
    <scope>NUCLEOTIDE SEQUENCE</scope>
    <source>
        <strain evidence="2">AS06rmzACSIP_7</strain>
    </source>
</reference>
<dbReference type="InterPro" id="IPR002125">
    <property type="entry name" value="CMP_dCMP_dom"/>
</dbReference>